<protein>
    <submittedName>
        <fullName evidence="1">Coiled-coil and C2 domain containing 2A</fullName>
    </submittedName>
</protein>
<evidence type="ECO:0000313" key="1">
    <source>
        <dbReference type="Ensembl" id="ENSNPEP00000002427.1"/>
    </source>
</evidence>
<sequence length="142" mass="17014">TSGLTDMKKLAKWAAETKLDPNDPNNAALMQLITYYLRLLCKARVPDFFRLEQLQQEFNFVTDEELDRSKRFRLLQLRNAEVAEFRNYKEVPLHEREISEKIFQVKCYLELFAVCSPCFYFLISYNQRFCRDIKSLHFLTIL</sequence>
<reference evidence="1" key="2">
    <citation type="submission" date="2025-09" db="UniProtKB">
        <authorList>
            <consortium name="Ensembl"/>
        </authorList>
    </citation>
    <scope>IDENTIFICATION</scope>
</reference>
<gene>
    <name evidence="1" type="primary">CC2D2A</name>
</gene>
<evidence type="ECO:0000313" key="2">
    <source>
        <dbReference type="Proteomes" id="UP000694420"/>
    </source>
</evidence>
<dbReference type="GO" id="GO:0035869">
    <property type="term" value="C:ciliary transition zone"/>
    <property type="evidence" value="ECO:0007669"/>
    <property type="project" value="TreeGrafter"/>
</dbReference>
<dbReference type="Proteomes" id="UP000694420">
    <property type="component" value="Unplaced"/>
</dbReference>
<accession>A0A8C7E8V5</accession>
<dbReference type="GO" id="GO:1905515">
    <property type="term" value="P:non-motile cilium assembly"/>
    <property type="evidence" value="ECO:0007669"/>
    <property type="project" value="TreeGrafter"/>
</dbReference>
<dbReference type="PANTHER" id="PTHR20837:SF7">
    <property type="entry name" value="COILED-COIL AND C2 DOMAIN-CONTAINING PROTEIN 2A"/>
    <property type="match status" value="1"/>
</dbReference>
<dbReference type="PANTHER" id="PTHR20837">
    <property type="entry name" value="CENTROSOMAL PROTEIN-RELATED"/>
    <property type="match status" value="1"/>
</dbReference>
<reference evidence="1" key="1">
    <citation type="submission" date="2025-08" db="UniProtKB">
        <authorList>
            <consortium name="Ensembl"/>
        </authorList>
    </citation>
    <scope>IDENTIFICATION</scope>
</reference>
<organism evidence="1 2">
    <name type="scientific">Nothoprocta perdicaria</name>
    <name type="common">Chilean tinamou</name>
    <name type="synonym">Crypturus perdicarius</name>
    <dbReference type="NCBI Taxonomy" id="30464"/>
    <lineage>
        <taxon>Eukaryota</taxon>
        <taxon>Metazoa</taxon>
        <taxon>Chordata</taxon>
        <taxon>Craniata</taxon>
        <taxon>Vertebrata</taxon>
        <taxon>Euteleostomi</taxon>
        <taxon>Archelosauria</taxon>
        <taxon>Archosauria</taxon>
        <taxon>Dinosauria</taxon>
        <taxon>Saurischia</taxon>
        <taxon>Theropoda</taxon>
        <taxon>Coelurosauria</taxon>
        <taxon>Aves</taxon>
        <taxon>Palaeognathae</taxon>
        <taxon>Tinamiformes</taxon>
        <taxon>Tinamidae</taxon>
        <taxon>Nothoprocta</taxon>
    </lineage>
</organism>
<dbReference type="AlphaFoldDB" id="A0A8C7E8V5"/>
<dbReference type="InterPro" id="IPR052434">
    <property type="entry name" value="Tectonic-like_complex_comp"/>
</dbReference>
<name>A0A8C7E8V5_NOTPE</name>
<proteinExistence type="predicted"/>
<dbReference type="GO" id="GO:1904491">
    <property type="term" value="P:protein localization to ciliary transition zone"/>
    <property type="evidence" value="ECO:0007669"/>
    <property type="project" value="TreeGrafter"/>
</dbReference>
<keyword evidence="2" id="KW-1185">Reference proteome</keyword>
<dbReference type="Ensembl" id="ENSNPET00000002474.1">
    <property type="protein sequence ID" value="ENSNPEP00000002427.1"/>
    <property type="gene ID" value="ENSNPEG00000001380.1"/>
</dbReference>